<evidence type="ECO:0000313" key="3">
    <source>
        <dbReference type="Proteomes" id="UP000787625"/>
    </source>
</evidence>
<feature type="transmembrane region" description="Helical" evidence="1">
    <location>
        <begin position="103"/>
        <end position="123"/>
    </location>
</feature>
<dbReference type="PANTHER" id="PTHR35867:SF1">
    <property type="entry name" value="PROTEIN RSEC"/>
    <property type="match status" value="1"/>
</dbReference>
<proteinExistence type="predicted"/>
<keyword evidence="1" id="KW-0472">Membrane</keyword>
<name>A0A9D2UIE9_9BACT</name>
<gene>
    <name evidence="2" type="ORF">IAA93_04230</name>
</gene>
<feature type="transmembrane region" description="Helical" evidence="1">
    <location>
        <begin position="77"/>
        <end position="97"/>
    </location>
</feature>
<accession>A0A9D2UIE9</accession>
<comment type="caution">
    <text evidence="2">The sequence shown here is derived from an EMBL/GenBank/DDBJ whole genome shotgun (WGS) entry which is preliminary data.</text>
</comment>
<evidence type="ECO:0000313" key="2">
    <source>
        <dbReference type="EMBL" id="HJD52916.1"/>
    </source>
</evidence>
<dbReference type="EMBL" id="DWUP01000087">
    <property type="protein sequence ID" value="HJD52916.1"/>
    <property type="molecule type" value="Genomic_DNA"/>
</dbReference>
<dbReference type="AlphaFoldDB" id="A0A9D2UIE9"/>
<organism evidence="2 3">
    <name type="scientific">Candidatus Avibacteroides avistercoris</name>
    <dbReference type="NCBI Taxonomy" id="2840690"/>
    <lineage>
        <taxon>Bacteria</taxon>
        <taxon>Pseudomonadati</taxon>
        <taxon>Bacteroidota</taxon>
        <taxon>Bacteroidia</taxon>
        <taxon>Bacteroidales</taxon>
        <taxon>Bacteroidaceae</taxon>
        <taxon>Bacteroidaceae incertae sedis</taxon>
        <taxon>Candidatus Avibacteroides</taxon>
    </lineage>
</organism>
<dbReference type="Pfam" id="PF04246">
    <property type="entry name" value="RseC_MucC"/>
    <property type="match status" value="1"/>
</dbReference>
<dbReference type="InterPro" id="IPR007359">
    <property type="entry name" value="SigmaE_reg_RseC_MucC"/>
</dbReference>
<dbReference type="PANTHER" id="PTHR35867">
    <property type="entry name" value="PROTEIN RSEC"/>
    <property type="match status" value="1"/>
</dbReference>
<keyword evidence="1" id="KW-0812">Transmembrane</keyword>
<dbReference type="Proteomes" id="UP000787625">
    <property type="component" value="Unassembled WGS sequence"/>
</dbReference>
<protein>
    <submittedName>
        <fullName evidence="2">SoxR reducing system RseC family protein</fullName>
    </submittedName>
</protein>
<evidence type="ECO:0000256" key="1">
    <source>
        <dbReference type="SAM" id="Phobius"/>
    </source>
</evidence>
<sequence length="145" mass="15422">MSKCVTHEGVVRAVKDGVLSVEVGRATACQSCSSRSRCTMGNGDTVMVDVPAGSGTFAPGDRVQVSLSSGVGRRAVVIAYVLPLLLLVVAVVSFVSFFRCSEIVSIIAAFAVLALYYLVIYILRHRLNHRMVVVVGQYVSGGSIR</sequence>
<keyword evidence="1" id="KW-1133">Transmembrane helix</keyword>
<reference evidence="2" key="2">
    <citation type="submission" date="2021-04" db="EMBL/GenBank/DDBJ databases">
        <authorList>
            <person name="Gilroy R."/>
        </authorList>
    </citation>
    <scope>NUCLEOTIDE SEQUENCE</scope>
    <source>
        <strain evidence="2">MalCec1-1739</strain>
    </source>
</reference>
<reference evidence="2" key="1">
    <citation type="journal article" date="2021" name="PeerJ">
        <title>Extensive microbial diversity within the chicken gut microbiome revealed by metagenomics and culture.</title>
        <authorList>
            <person name="Gilroy R."/>
            <person name="Ravi A."/>
            <person name="Getino M."/>
            <person name="Pursley I."/>
            <person name="Horton D.L."/>
            <person name="Alikhan N.F."/>
            <person name="Baker D."/>
            <person name="Gharbi K."/>
            <person name="Hall N."/>
            <person name="Watson M."/>
            <person name="Adriaenssens E.M."/>
            <person name="Foster-Nyarko E."/>
            <person name="Jarju S."/>
            <person name="Secka A."/>
            <person name="Antonio M."/>
            <person name="Oren A."/>
            <person name="Chaudhuri R.R."/>
            <person name="La Ragione R."/>
            <person name="Hildebrand F."/>
            <person name="Pallen M.J."/>
        </authorList>
    </citation>
    <scope>NUCLEOTIDE SEQUENCE</scope>
    <source>
        <strain evidence="2">MalCec1-1739</strain>
    </source>
</reference>